<dbReference type="PROSITE" id="PS50045">
    <property type="entry name" value="SIGMA54_INTERACT_4"/>
    <property type="match status" value="1"/>
</dbReference>
<feature type="domain" description="PAC" evidence="8">
    <location>
        <begin position="125"/>
        <end position="178"/>
    </location>
</feature>
<evidence type="ECO:0000313" key="10">
    <source>
        <dbReference type="Proteomes" id="UP000515847"/>
    </source>
</evidence>
<dbReference type="PANTHER" id="PTHR32071">
    <property type="entry name" value="TRANSCRIPTIONAL REGULATORY PROTEIN"/>
    <property type="match status" value="1"/>
</dbReference>
<dbReference type="SUPFAM" id="SSF46689">
    <property type="entry name" value="Homeodomain-like"/>
    <property type="match status" value="1"/>
</dbReference>
<dbReference type="FunFam" id="3.40.50.300:FF:000006">
    <property type="entry name" value="DNA-binding transcriptional regulator NtrC"/>
    <property type="match status" value="1"/>
</dbReference>
<dbReference type="NCBIfam" id="TIGR00229">
    <property type="entry name" value="sensory_box"/>
    <property type="match status" value="1"/>
</dbReference>
<dbReference type="PROSITE" id="PS50113">
    <property type="entry name" value="PAC"/>
    <property type="match status" value="1"/>
</dbReference>
<dbReference type="EMBL" id="CP045798">
    <property type="protein sequence ID" value="QNB48385.1"/>
    <property type="molecule type" value="Genomic_DNA"/>
</dbReference>
<dbReference type="PANTHER" id="PTHR32071:SF57">
    <property type="entry name" value="C4-DICARBOXYLATE TRANSPORT TRANSCRIPTIONAL REGULATORY PROTEIN DCTD"/>
    <property type="match status" value="1"/>
</dbReference>
<dbReference type="Gene3D" id="1.10.10.60">
    <property type="entry name" value="Homeodomain-like"/>
    <property type="match status" value="1"/>
</dbReference>
<feature type="domain" description="Sigma-54 factor interaction" evidence="6">
    <location>
        <begin position="203"/>
        <end position="385"/>
    </location>
</feature>
<dbReference type="SUPFAM" id="SSF52540">
    <property type="entry name" value="P-loop containing nucleoside triphosphate hydrolases"/>
    <property type="match status" value="1"/>
</dbReference>
<sequence>MRTGQAQAGQKLTIGDRTFITNRTPIYKDGEIIGAIGVFQDISDLDSISRELRSVREISEELDAIIESSYDGIYVTDGVGVTIRVNKAYERITGVLAKEVIGRNMKDLVKEGFFDQSVTLIVLEKKQPATIMQEIKKTGKQVIVTGNPVYNSEGKIVRVVTNVRDITELNTLKSQLEKTQNLSQRYYSELQHLRSQQMDLEGMIVVSPEMKTIIEKVKRISQVESTVLIMGESGVGKENIAKLIHRCSPRFEGPFIKINCGAIPENLLESELFGYETGAFTGAKKGGKPGLVELANGGSLFLDEIGELGLAMQVKLLRLLQEKEFIRVGGTQTQLANIRIIAATNKDLKAMVQEKHFQEDLYYRLNVVPIYIPPLRDEISENDLPEHIKGQISPGEKKVKTLEQIVAEIEEDAISKALERNKNMEKAAHALGIHRTTLLRKARKYGITISGS</sequence>
<keyword evidence="1" id="KW-0547">Nucleotide-binding</keyword>
<proteinExistence type="predicted"/>
<dbReference type="InterPro" id="IPR003593">
    <property type="entry name" value="AAA+_ATPase"/>
</dbReference>
<feature type="coiled-coil region" evidence="5">
    <location>
        <begin position="169"/>
        <end position="196"/>
    </location>
</feature>
<dbReference type="InterPro" id="IPR030828">
    <property type="entry name" value="HTH_TyrR"/>
</dbReference>
<dbReference type="Gene3D" id="3.30.450.20">
    <property type="entry name" value="PAS domain"/>
    <property type="match status" value="2"/>
</dbReference>
<dbReference type="InterPro" id="IPR035965">
    <property type="entry name" value="PAS-like_dom_sf"/>
</dbReference>
<dbReference type="OrthoDB" id="9803970at2"/>
<dbReference type="InterPro" id="IPR002078">
    <property type="entry name" value="Sigma_54_int"/>
</dbReference>
<dbReference type="InterPro" id="IPR025943">
    <property type="entry name" value="Sigma_54_int_dom_ATP-bd_2"/>
</dbReference>
<dbReference type="GO" id="GO:0005524">
    <property type="term" value="F:ATP binding"/>
    <property type="evidence" value="ECO:0007669"/>
    <property type="project" value="UniProtKB-KW"/>
</dbReference>
<name>A0A7G6E8I1_THEFR</name>
<dbReference type="Gene3D" id="3.40.50.300">
    <property type="entry name" value="P-loop containing nucleotide triphosphate hydrolases"/>
    <property type="match status" value="1"/>
</dbReference>
<dbReference type="Pfam" id="PF18024">
    <property type="entry name" value="HTH_50"/>
    <property type="match status" value="1"/>
</dbReference>
<dbReference type="InterPro" id="IPR027417">
    <property type="entry name" value="P-loop_NTPase"/>
</dbReference>
<dbReference type="PROSITE" id="PS50112">
    <property type="entry name" value="PAS"/>
    <property type="match status" value="1"/>
</dbReference>
<dbReference type="SUPFAM" id="SSF55785">
    <property type="entry name" value="PYP-like sensor domain (PAS domain)"/>
    <property type="match status" value="1"/>
</dbReference>
<dbReference type="SMART" id="SM00382">
    <property type="entry name" value="AAA"/>
    <property type="match status" value="1"/>
</dbReference>
<dbReference type="Pfam" id="PF00158">
    <property type="entry name" value="Sigma54_activat"/>
    <property type="match status" value="1"/>
</dbReference>
<dbReference type="SMART" id="SM00091">
    <property type="entry name" value="PAS"/>
    <property type="match status" value="1"/>
</dbReference>
<reference evidence="9 10" key="1">
    <citation type="journal article" date="2019" name="Front. Microbiol.">
        <title>Thermoanaerosceptrum fracticalcis gen. nov. sp. nov., a Novel Fumarate-Fermenting Microorganism From a Deep Fractured Carbonate Aquifer of the US Great Basin.</title>
        <authorList>
            <person name="Hamilton-Brehm S.D."/>
            <person name="Stewart L.E."/>
            <person name="Zavarin M."/>
            <person name="Caldwell M."/>
            <person name="Lawson P.A."/>
            <person name="Onstott T.C."/>
            <person name="Grzymski J."/>
            <person name="Neveux I."/>
            <person name="Lollar B.S."/>
            <person name="Russell C.E."/>
            <person name="Moser D.P."/>
        </authorList>
    </citation>
    <scope>NUCLEOTIDE SEQUENCE [LARGE SCALE GENOMIC DNA]</scope>
    <source>
        <strain evidence="9 10">DRI-13</strain>
    </source>
</reference>
<dbReference type="Proteomes" id="UP000515847">
    <property type="component" value="Chromosome"/>
</dbReference>
<evidence type="ECO:0000259" key="8">
    <source>
        <dbReference type="PROSITE" id="PS50113"/>
    </source>
</evidence>
<keyword evidence="2" id="KW-0058">Aromatic hydrocarbons catabolism</keyword>
<keyword evidence="10" id="KW-1185">Reference proteome</keyword>
<evidence type="ECO:0000259" key="6">
    <source>
        <dbReference type="PROSITE" id="PS50045"/>
    </source>
</evidence>
<dbReference type="InterPro" id="IPR000700">
    <property type="entry name" value="PAS-assoc_C"/>
</dbReference>
<dbReference type="InterPro" id="IPR009057">
    <property type="entry name" value="Homeodomain-like_sf"/>
</dbReference>
<protein>
    <recommendedName>
        <fullName evidence="4">HTH-type transcriptional regulatory protein TyrR</fullName>
    </recommendedName>
</protein>
<dbReference type="InterPro" id="IPR000014">
    <property type="entry name" value="PAS"/>
</dbReference>
<dbReference type="GO" id="GO:0006355">
    <property type="term" value="P:regulation of DNA-templated transcription"/>
    <property type="evidence" value="ECO:0007669"/>
    <property type="project" value="InterPro"/>
</dbReference>
<keyword evidence="5" id="KW-0175">Coiled coil</keyword>
<evidence type="ECO:0000256" key="4">
    <source>
        <dbReference type="ARBA" id="ARBA00029500"/>
    </source>
</evidence>
<dbReference type="InterPro" id="IPR025662">
    <property type="entry name" value="Sigma_54_int_dom_ATP-bd_1"/>
</dbReference>
<keyword evidence="3" id="KW-0067">ATP-binding</keyword>
<organism evidence="9 10">
    <name type="scientific">Thermanaerosceptrum fracticalcis</name>
    <dbReference type="NCBI Taxonomy" id="1712410"/>
    <lineage>
        <taxon>Bacteria</taxon>
        <taxon>Bacillati</taxon>
        <taxon>Bacillota</taxon>
        <taxon>Clostridia</taxon>
        <taxon>Eubacteriales</taxon>
        <taxon>Peptococcaceae</taxon>
        <taxon>Thermanaerosceptrum</taxon>
    </lineage>
</organism>
<evidence type="ECO:0000256" key="5">
    <source>
        <dbReference type="SAM" id="Coils"/>
    </source>
</evidence>
<evidence type="ECO:0000256" key="2">
    <source>
        <dbReference type="ARBA" id="ARBA00022797"/>
    </source>
</evidence>
<dbReference type="PROSITE" id="PS00676">
    <property type="entry name" value="SIGMA54_INTERACT_2"/>
    <property type="match status" value="1"/>
</dbReference>
<dbReference type="GO" id="GO:0003677">
    <property type="term" value="F:DNA binding"/>
    <property type="evidence" value="ECO:0007669"/>
    <property type="project" value="UniProtKB-KW"/>
</dbReference>
<dbReference type="AlphaFoldDB" id="A0A7G6E8I1"/>
<evidence type="ECO:0000256" key="3">
    <source>
        <dbReference type="ARBA" id="ARBA00022840"/>
    </source>
</evidence>
<dbReference type="CDD" id="cd00009">
    <property type="entry name" value="AAA"/>
    <property type="match status" value="1"/>
</dbReference>
<evidence type="ECO:0000259" key="7">
    <source>
        <dbReference type="PROSITE" id="PS50112"/>
    </source>
</evidence>
<dbReference type="InterPro" id="IPR013767">
    <property type="entry name" value="PAS_fold"/>
</dbReference>
<dbReference type="KEGG" id="tfr:BR63_10080"/>
<dbReference type="Pfam" id="PF00989">
    <property type="entry name" value="PAS"/>
    <property type="match status" value="1"/>
</dbReference>
<evidence type="ECO:0000313" key="9">
    <source>
        <dbReference type="EMBL" id="QNB48385.1"/>
    </source>
</evidence>
<dbReference type="CDD" id="cd00130">
    <property type="entry name" value="PAS"/>
    <property type="match status" value="1"/>
</dbReference>
<accession>A0A7G6E8I1</accession>
<feature type="domain" description="PAS" evidence="7">
    <location>
        <begin position="58"/>
        <end position="109"/>
    </location>
</feature>
<dbReference type="PROSITE" id="PS00675">
    <property type="entry name" value="SIGMA54_INTERACT_1"/>
    <property type="match status" value="1"/>
</dbReference>
<gene>
    <name evidence="9" type="ORF">BR63_10080</name>
</gene>
<evidence type="ECO:0000256" key="1">
    <source>
        <dbReference type="ARBA" id="ARBA00022741"/>
    </source>
</evidence>